<reference evidence="2" key="2">
    <citation type="submission" date="2020-10" db="UniProtKB">
        <authorList>
            <consortium name="WormBaseParasite"/>
        </authorList>
    </citation>
    <scope>IDENTIFICATION</scope>
</reference>
<proteinExistence type="predicted"/>
<keyword evidence="1" id="KW-1185">Reference proteome</keyword>
<organism evidence="1 2">
    <name type="scientific">Panagrellus redivivus</name>
    <name type="common">Microworm</name>
    <dbReference type="NCBI Taxonomy" id="6233"/>
    <lineage>
        <taxon>Eukaryota</taxon>
        <taxon>Metazoa</taxon>
        <taxon>Ecdysozoa</taxon>
        <taxon>Nematoda</taxon>
        <taxon>Chromadorea</taxon>
        <taxon>Rhabditida</taxon>
        <taxon>Tylenchina</taxon>
        <taxon>Panagrolaimomorpha</taxon>
        <taxon>Panagrolaimoidea</taxon>
        <taxon>Panagrolaimidae</taxon>
        <taxon>Panagrellus</taxon>
    </lineage>
</organism>
<dbReference type="Proteomes" id="UP000492821">
    <property type="component" value="Unassembled WGS sequence"/>
</dbReference>
<evidence type="ECO:0000313" key="1">
    <source>
        <dbReference type="Proteomes" id="UP000492821"/>
    </source>
</evidence>
<evidence type="ECO:0000313" key="2">
    <source>
        <dbReference type="WBParaSite" id="Pan_g12629.t1"/>
    </source>
</evidence>
<dbReference type="WBParaSite" id="Pan_g12629.t1">
    <property type="protein sequence ID" value="Pan_g12629.t1"/>
    <property type="gene ID" value="Pan_g12629"/>
</dbReference>
<dbReference type="AlphaFoldDB" id="A0A7E4UTE2"/>
<reference evidence="1" key="1">
    <citation type="journal article" date="2013" name="Genetics">
        <title>The draft genome and transcriptome of Panagrellus redivivus are shaped by the harsh demands of a free-living lifestyle.</title>
        <authorList>
            <person name="Srinivasan J."/>
            <person name="Dillman A.R."/>
            <person name="Macchietto M.G."/>
            <person name="Heikkinen L."/>
            <person name="Lakso M."/>
            <person name="Fracchia K.M."/>
            <person name="Antoshechkin I."/>
            <person name="Mortazavi A."/>
            <person name="Wong G."/>
            <person name="Sternberg P.W."/>
        </authorList>
    </citation>
    <scope>NUCLEOTIDE SEQUENCE [LARGE SCALE GENOMIC DNA]</scope>
    <source>
        <strain evidence="1">MT8872</strain>
    </source>
</reference>
<accession>A0A7E4UTE2</accession>
<protein>
    <submittedName>
        <fullName evidence="2">Piwi domain-containing protein</fullName>
    </submittedName>
</protein>
<sequence length="76" mass="8533">MPYHNPATLNNQKEPSTKLVLTHYPCAKAANAVQPCLITHDSPWDKRCQDALLQTAKHRAMPSTTTLYLDEGQDEL</sequence>
<name>A0A7E4UTE2_PANRE</name>